<evidence type="ECO:0000256" key="4">
    <source>
        <dbReference type="ARBA" id="ARBA00022833"/>
    </source>
</evidence>
<dbReference type="Gene3D" id="3.30.40.10">
    <property type="entry name" value="Zinc/RING finger domain, C3HC4 (zinc finger)"/>
    <property type="match status" value="1"/>
</dbReference>
<reference evidence="9" key="2">
    <citation type="submission" date="2021-01" db="EMBL/GenBank/DDBJ databases">
        <authorList>
            <person name="Corre E."/>
            <person name="Pelletier E."/>
            <person name="Niang G."/>
            <person name="Scheremetjew M."/>
            <person name="Finn R."/>
            <person name="Kale V."/>
            <person name="Holt S."/>
            <person name="Cochrane G."/>
            <person name="Meng A."/>
            <person name="Brown T."/>
            <person name="Cohen L."/>
        </authorList>
    </citation>
    <scope>NUCLEOTIDE SEQUENCE</scope>
    <source>
        <strain evidence="9">CCMP1205</strain>
    </source>
</reference>
<evidence type="ECO:0000313" key="11">
    <source>
        <dbReference type="Proteomes" id="UP000316726"/>
    </source>
</evidence>
<dbReference type="InterPro" id="IPR017907">
    <property type="entry name" value="Znf_RING_CS"/>
</dbReference>
<evidence type="ECO:0000256" key="5">
    <source>
        <dbReference type="ARBA" id="ARBA00023242"/>
    </source>
</evidence>
<dbReference type="EMBL" id="CP031034">
    <property type="protein sequence ID" value="QDZ17787.1"/>
    <property type="molecule type" value="Genomic_DNA"/>
</dbReference>
<dbReference type="InterPro" id="IPR051507">
    <property type="entry name" value="PcG_RING_finger"/>
</dbReference>
<dbReference type="PROSITE" id="PS50089">
    <property type="entry name" value="ZF_RING_2"/>
    <property type="match status" value="1"/>
</dbReference>
<keyword evidence="4" id="KW-0862">Zinc</keyword>
<evidence type="ECO:0000256" key="7">
    <source>
        <dbReference type="SAM" id="MobiDB-lite"/>
    </source>
</evidence>
<accession>A0A5B8MBP2</accession>
<feature type="region of interest" description="Disordered" evidence="7">
    <location>
        <begin position="127"/>
        <end position="159"/>
    </location>
</feature>
<feature type="domain" description="RING-type" evidence="8">
    <location>
        <begin position="32"/>
        <end position="73"/>
    </location>
</feature>
<comment type="subcellular location">
    <subcellularLocation>
        <location evidence="1">Nucleus</location>
    </subcellularLocation>
</comment>
<dbReference type="InterPro" id="IPR001841">
    <property type="entry name" value="Znf_RING"/>
</dbReference>
<dbReference type="STRING" id="1764295.A0A5B8MBP2"/>
<dbReference type="PROSITE" id="PS00518">
    <property type="entry name" value="ZF_RING_1"/>
    <property type="match status" value="1"/>
</dbReference>
<dbReference type="SUPFAM" id="SSF57850">
    <property type="entry name" value="RING/U-box"/>
    <property type="match status" value="1"/>
</dbReference>
<reference evidence="10 11" key="1">
    <citation type="submission" date="2018-07" db="EMBL/GenBank/DDBJ databases">
        <title>The complete nuclear genome of the prasinophyte Chloropicon primus (CCMP1205).</title>
        <authorList>
            <person name="Pombert J.-F."/>
            <person name="Otis C."/>
            <person name="Turmel M."/>
            <person name="Lemieux C."/>
        </authorList>
    </citation>
    <scope>NUCLEOTIDE SEQUENCE [LARGE SCALE GENOMIC DNA]</scope>
    <source>
        <strain evidence="10 11">CCMP1205</strain>
    </source>
</reference>
<sequence length="330" mass="36300">MGGNGESKLAEAGGGEAGCDERRELIKIRLTCPLCKEPYKEATTITECIHTFCRACLDSKLQIGKDNECPTCRTPLGADPYQKNQIRFDAVLNDIVTKLFPREGDSERDKQREVRSLKERALLAELAKPKKRKYNRRPKVEPPPPPPAVQTKPALPTVQRQPQVDVGLRPALVAPAGLNALSHASPSEPATEASEPKGGSKADEEVIKIIMVRHKDSKYPQLSKSVFKVYGNVTVRTLLKHLSKRILKTVASLPDVPQGGDFSSDAFELRLTQDAEKAIPKGATVKEVDDQVKALNLPVDVDTAACKFTLVYKERVPRRSTSKSESKSVN</sequence>
<evidence type="ECO:0000313" key="10">
    <source>
        <dbReference type="EMBL" id="QDZ17787.1"/>
    </source>
</evidence>
<dbReference type="AlphaFoldDB" id="A0A5B8MBP2"/>
<proteinExistence type="predicted"/>
<dbReference type="Pfam" id="PF13923">
    <property type="entry name" value="zf-C3HC4_2"/>
    <property type="match status" value="1"/>
</dbReference>
<gene>
    <name evidence="10" type="ORF">A3770_01p03050</name>
    <name evidence="9" type="ORF">CPRI1469_LOCUS6700</name>
</gene>
<evidence type="ECO:0000256" key="1">
    <source>
        <dbReference type="ARBA" id="ARBA00004123"/>
    </source>
</evidence>
<evidence type="ECO:0000256" key="2">
    <source>
        <dbReference type="ARBA" id="ARBA00022723"/>
    </source>
</evidence>
<keyword evidence="3 6" id="KW-0863">Zinc-finger</keyword>
<dbReference type="GO" id="GO:0008270">
    <property type="term" value="F:zinc ion binding"/>
    <property type="evidence" value="ECO:0007669"/>
    <property type="project" value="UniProtKB-KW"/>
</dbReference>
<dbReference type="InterPro" id="IPR013083">
    <property type="entry name" value="Znf_RING/FYVE/PHD"/>
</dbReference>
<dbReference type="EMBL" id="HBHL01010023">
    <property type="protein sequence ID" value="CAD9717835.1"/>
    <property type="molecule type" value="Transcribed_RNA"/>
</dbReference>
<dbReference type="Proteomes" id="UP000316726">
    <property type="component" value="Chromosome 1"/>
</dbReference>
<evidence type="ECO:0000256" key="6">
    <source>
        <dbReference type="PROSITE-ProRule" id="PRU00175"/>
    </source>
</evidence>
<keyword evidence="5" id="KW-0539">Nucleus</keyword>
<evidence type="ECO:0000313" key="9">
    <source>
        <dbReference type="EMBL" id="CAD9717835.1"/>
    </source>
</evidence>
<dbReference type="PANTHER" id="PTHR45893">
    <property type="entry name" value="POLYCOMB GROUP RING FINGER PROTEIN"/>
    <property type="match status" value="1"/>
</dbReference>
<protein>
    <recommendedName>
        <fullName evidence="8">RING-type domain-containing protein</fullName>
    </recommendedName>
</protein>
<keyword evidence="2" id="KW-0479">Metal-binding</keyword>
<keyword evidence="11" id="KW-1185">Reference proteome</keyword>
<feature type="region of interest" description="Disordered" evidence="7">
    <location>
        <begin position="181"/>
        <end position="201"/>
    </location>
</feature>
<dbReference type="OrthoDB" id="1305878at2759"/>
<dbReference type="SMART" id="SM00184">
    <property type="entry name" value="RING"/>
    <property type="match status" value="1"/>
</dbReference>
<dbReference type="GO" id="GO:0005634">
    <property type="term" value="C:nucleus"/>
    <property type="evidence" value="ECO:0007669"/>
    <property type="project" value="UniProtKB-SubCell"/>
</dbReference>
<evidence type="ECO:0000259" key="8">
    <source>
        <dbReference type="PROSITE" id="PS50089"/>
    </source>
</evidence>
<evidence type="ECO:0000256" key="3">
    <source>
        <dbReference type="ARBA" id="ARBA00022771"/>
    </source>
</evidence>
<organism evidence="10 11">
    <name type="scientific">Chloropicon primus</name>
    <dbReference type="NCBI Taxonomy" id="1764295"/>
    <lineage>
        <taxon>Eukaryota</taxon>
        <taxon>Viridiplantae</taxon>
        <taxon>Chlorophyta</taxon>
        <taxon>Chloropicophyceae</taxon>
        <taxon>Chloropicales</taxon>
        <taxon>Chloropicaceae</taxon>
        <taxon>Chloropicon</taxon>
    </lineage>
</organism>
<name>A0A5B8MBP2_9CHLO</name>